<evidence type="ECO:0000313" key="9">
    <source>
        <dbReference type="Proteomes" id="UP000000260"/>
    </source>
</evidence>
<dbReference type="InterPro" id="IPR000160">
    <property type="entry name" value="GGDEF_dom"/>
</dbReference>
<dbReference type="Proteomes" id="UP000000260">
    <property type="component" value="Chromosome"/>
</dbReference>
<organism evidence="8 9">
    <name type="scientific">Cronobacter sakazakii (strain ATCC BAA-894)</name>
    <name type="common">Enterobacter sakazakii</name>
    <dbReference type="NCBI Taxonomy" id="290339"/>
    <lineage>
        <taxon>Bacteria</taxon>
        <taxon>Pseudomonadati</taxon>
        <taxon>Pseudomonadota</taxon>
        <taxon>Gammaproteobacteria</taxon>
        <taxon>Enterobacterales</taxon>
        <taxon>Enterobacteriaceae</taxon>
        <taxon>Cronobacter</taxon>
    </lineage>
</organism>
<evidence type="ECO:0000256" key="4">
    <source>
        <dbReference type="ARBA" id="ARBA00023134"/>
    </source>
</evidence>
<dbReference type="InterPro" id="IPR007894">
    <property type="entry name" value="MASE2"/>
</dbReference>
<dbReference type="PANTHER" id="PTHR45138:SF9">
    <property type="entry name" value="DIGUANYLATE CYCLASE DGCM-RELATED"/>
    <property type="match status" value="1"/>
</dbReference>
<dbReference type="PANTHER" id="PTHR45138">
    <property type="entry name" value="REGULATORY COMPONENTS OF SENSORY TRANSDUCTION SYSTEM"/>
    <property type="match status" value="1"/>
</dbReference>
<keyword evidence="9" id="KW-1185">Reference proteome</keyword>
<evidence type="ECO:0000256" key="5">
    <source>
        <dbReference type="ARBA" id="ARBA00034247"/>
    </source>
</evidence>
<gene>
    <name evidence="8" type="ordered locus">ESA_01821</name>
</gene>
<dbReference type="Pfam" id="PF00990">
    <property type="entry name" value="GGDEF"/>
    <property type="match status" value="1"/>
</dbReference>
<dbReference type="Gene3D" id="3.30.70.270">
    <property type="match status" value="1"/>
</dbReference>
<dbReference type="SUPFAM" id="SSF55073">
    <property type="entry name" value="Nucleotide cyclase"/>
    <property type="match status" value="1"/>
</dbReference>
<dbReference type="NCBIfam" id="TIGR00254">
    <property type="entry name" value="GGDEF"/>
    <property type="match status" value="1"/>
</dbReference>
<keyword evidence="4" id="KW-0547">Nucleotide-binding</keyword>
<dbReference type="HOGENOM" id="CLU_000445_11_1_6"/>
<dbReference type="AlphaFoldDB" id="A7MPS6"/>
<keyword evidence="6" id="KW-0812">Transmembrane</keyword>
<dbReference type="PROSITE" id="PS50887">
    <property type="entry name" value="GGDEF"/>
    <property type="match status" value="1"/>
</dbReference>
<feature type="transmembrane region" description="Helical" evidence="6">
    <location>
        <begin position="49"/>
        <end position="68"/>
    </location>
</feature>
<dbReference type="EMBL" id="CP000783">
    <property type="protein sequence ID" value="ABU77075.1"/>
    <property type="molecule type" value="Genomic_DNA"/>
</dbReference>
<sequence>MKSASEQLNRHQHSSALRFVRRMFFMRQLGTTLCFIPLFALLLELHRPLWTQALLAANAFLWPVAARYRARRSPHPARTELQNLLADAAAGGFWIAQTALSPLTSVTIATILLADRLAAGGFPLMRQAAGVMALMFGATWMALGLPVTLSVSSRTLYATLPLISVYVLALSMVSHALSARLREKTRELERFANTDPLLNIANRRRLEHDIDAALQRFHQSEQPAALMFIDIDDFKAANDRYGHEAGDQLLVTFSDILRAATRGGDTVARFGGDEFVVLLPDTSFGRACAVADRIMAQTAQMDVFPKPALRCTLSIGIARATAEMREASQWLKAADEALYSAKREGKNRIYAL</sequence>
<dbReference type="Pfam" id="PF05230">
    <property type="entry name" value="MASE2"/>
    <property type="match status" value="1"/>
</dbReference>
<comment type="cofactor">
    <cofactor evidence="1">
        <name>Mg(2+)</name>
        <dbReference type="ChEBI" id="CHEBI:18420"/>
    </cofactor>
</comment>
<name>A7MPS6_CROS8</name>
<accession>A7MPS6</accession>
<dbReference type="CDD" id="cd01949">
    <property type="entry name" value="GGDEF"/>
    <property type="match status" value="1"/>
</dbReference>
<evidence type="ECO:0000256" key="6">
    <source>
        <dbReference type="SAM" id="Phobius"/>
    </source>
</evidence>
<dbReference type="InterPro" id="IPR029787">
    <property type="entry name" value="Nucleotide_cyclase"/>
</dbReference>
<dbReference type="InterPro" id="IPR050469">
    <property type="entry name" value="Diguanylate_Cyclase"/>
</dbReference>
<keyword evidence="6" id="KW-1133">Transmembrane helix</keyword>
<keyword evidence="6" id="KW-0472">Membrane</keyword>
<dbReference type="GO" id="GO:0005525">
    <property type="term" value="F:GTP binding"/>
    <property type="evidence" value="ECO:0007669"/>
    <property type="project" value="UniProtKB-KW"/>
</dbReference>
<evidence type="ECO:0000256" key="3">
    <source>
        <dbReference type="ARBA" id="ARBA00012528"/>
    </source>
</evidence>
<evidence type="ECO:0000256" key="2">
    <source>
        <dbReference type="ARBA" id="ARBA00004665"/>
    </source>
</evidence>
<dbReference type="SMART" id="SM00267">
    <property type="entry name" value="GGDEF"/>
    <property type="match status" value="1"/>
</dbReference>
<dbReference type="KEGG" id="esa:ESA_01821"/>
<dbReference type="EC" id="2.7.7.65" evidence="3"/>
<reference evidence="8 9" key="1">
    <citation type="journal article" date="2010" name="PLoS ONE">
        <title>Genome sequence of Cronobacter sakazakii BAA-894 and comparative genomic hybridization analysis with other Cronobacter species.</title>
        <authorList>
            <person name="Kucerova E."/>
            <person name="Clifton S.W."/>
            <person name="Xia X.Q."/>
            <person name="Long F."/>
            <person name="Porwollik S."/>
            <person name="Fulton L."/>
            <person name="Fronick C."/>
            <person name="Minx P."/>
            <person name="Kyung K."/>
            <person name="Warren W."/>
            <person name="Fulton R."/>
            <person name="Feng D."/>
            <person name="Wollam A."/>
            <person name="Shah N."/>
            <person name="Bhonagiri V."/>
            <person name="Nash W.E."/>
            <person name="Hallsworth-Pepin K."/>
            <person name="Wilson R.K."/>
            <person name="McClelland M."/>
            <person name="Forsythe S.J."/>
        </authorList>
    </citation>
    <scope>NUCLEOTIDE SEQUENCE [LARGE SCALE GENOMIC DNA]</scope>
    <source>
        <strain evidence="8 9">ATCC BAA-894</strain>
    </source>
</reference>
<evidence type="ECO:0000259" key="7">
    <source>
        <dbReference type="PROSITE" id="PS50887"/>
    </source>
</evidence>
<keyword evidence="4" id="KW-0342">GTP-binding</keyword>
<comment type="pathway">
    <text evidence="2">Purine metabolism; 3',5'-cyclic di-GMP biosynthesis.</text>
</comment>
<dbReference type="FunFam" id="3.30.70.270:FF:000001">
    <property type="entry name" value="Diguanylate cyclase domain protein"/>
    <property type="match status" value="1"/>
</dbReference>
<protein>
    <recommendedName>
        <fullName evidence="3">diguanylate cyclase</fullName>
        <ecNumber evidence="3">2.7.7.65</ecNumber>
    </recommendedName>
</protein>
<comment type="catalytic activity">
    <reaction evidence="5">
        <text>2 GTP = 3',3'-c-di-GMP + 2 diphosphate</text>
        <dbReference type="Rhea" id="RHEA:24898"/>
        <dbReference type="ChEBI" id="CHEBI:33019"/>
        <dbReference type="ChEBI" id="CHEBI:37565"/>
        <dbReference type="ChEBI" id="CHEBI:58805"/>
        <dbReference type="EC" id="2.7.7.65"/>
    </reaction>
</comment>
<feature type="domain" description="GGDEF" evidence="7">
    <location>
        <begin position="222"/>
        <end position="352"/>
    </location>
</feature>
<feature type="transmembrane region" description="Helical" evidence="6">
    <location>
        <begin position="24"/>
        <end position="43"/>
    </location>
</feature>
<proteinExistence type="predicted"/>
<dbReference type="InterPro" id="IPR043128">
    <property type="entry name" value="Rev_trsase/Diguanyl_cyclase"/>
</dbReference>
<dbReference type="GO" id="GO:0052621">
    <property type="term" value="F:diguanylate cyclase activity"/>
    <property type="evidence" value="ECO:0007669"/>
    <property type="project" value="UniProtKB-EC"/>
</dbReference>
<feature type="transmembrane region" description="Helical" evidence="6">
    <location>
        <begin position="155"/>
        <end position="177"/>
    </location>
</feature>
<evidence type="ECO:0000313" key="8">
    <source>
        <dbReference type="EMBL" id="ABU77075.1"/>
    </source>
</evidence>
<feature type="transmembrane region" description="Helical" evidence="6">
    <location>
        <begin position="128"/>
        <end position="149"/>
    </location>
</feature>
<evidence type="ECO:0000256" key="1">
    <source>
        <dbReference type="ARBA" id="ARBA00001946"/>
    </source>
</evidence>